<proteinExistence type="predicted"/>
<dbReference type="Proteomes" id="UP000237105">
    <property type="component" value="Unassembled WGS sequence"/>
</dbReference>
<keyword evidence="2" id="KW-1185">Reference proteome</keyword>
<dbReference type="AlphaFoldDB" id="A0A2P5CV23"/>
<sequence length="46" mass="4889">MSEEAPAGGEGALKPLDRERVVGQVPLKRVTLKGPKELTCVPVCQT</sequence>
<accession>A0A2P5CV23</accession>
<reference evidence="2" key="1">
    <citation type="submission" date="2016-06" db="EMBL/GenBank/DDBJ databases">
        <title>Parallel loss of symbiosis genes in relatives of nitrogen-fixing non-legume Parasponia.</title>
        <authorList>
            <person name="Van Velzen R."/>
            <person name="Holmer R."/>
            <person name="Bu F."/>
            <person name="Rutten L."/>
            <person name="Van Zeijl A."/>
            <person name="Liu W."/>
            <person name="Santuari L."/>
            <person name="Cao Q."/>
            <person name="Sharma T."/>
            <person name="Shen D."/>
            <person name="Roswanjaya Y."/>
            <person name="Wardhani T."/>
            <person name="Kalhor M.S."/>
            <person name="Jansen J."/>
            <person name="Van den Hoogen J."/>
            <person name="Gungor B."/>
            <person name="Hartog M."/>
            <person name="Hontelez J."/>
            <person name="Verver J."/>
            <person name="Yang W.-C."/>
            <person name="Schijlen E."/>
            <person name="Repin R."/>
            <person name="Schilthuizen M."/>
            <person name="Schranz E."/>
            <person name="Heidstra R."/>
            <person name="Miyata K."/>
            <person name="Fedorova E."/>
            <person name="Kohlen W."/>
            <person name="Bisseling T."/>
            <person name="Smit S."/>
            <person name="Geurts R."/>
        </authorList>
    </citation>
    <scope>NUCLEOTIDE SEQUENCE [LARGE SCALE GENOMIC DNA]</scope>
    <source>
        <strain evidence="2">cv. WU1-14</strain>
    </source>
</reference>
<evidence type="ECO:0000313" key="1">
    <source>
        <dbReference type="EMBL" id="PON64924.1"/>
    </source>
</evidence>
<organism evidence="1 2">
    <name type="scientific">Parasponia andersonii</name>
    <name type="common">Sponia andersonii</name>
    <dbReference type="NCBI Taxonomy" id="3476"/>
    <lineage>
        <taxon>Eukaryota</taxon>
        <taxon>Viridiplantae</taxon>
        <taxon>Streptophyta</taxon>
        <taxon>Embryophyta</taxon>
        <taxon>Tracheophyta</taxon>
        <taxon>Spermatophyta</taxon>
        <taxon>Magnoliopsida</taxon>
        <taxon>eudicotyledons</taxon>
        <taxon>Gunneridae</taxon>
        <taxon>Pentapetalae</taxon>
        <taxon>rosids</taxon>
        <taxon>fabids</taxon>
        <taxon>Rosales</taxon>
        <taxon>Cannabaceae</taxon>
        <taxon>Parasponia</taxon>
    </lineage>
</organism>
<evidence type="ECO:0000313" key="2">
    <source>
        <dbReference type="Proteomes" id="UP000237105"/>
    </source>
</evidence>
<name>A0A2P5CV23_PARAD</name>
<dbReference type="EMBL" id="JXTB01000092">
    <property type="protein sequence ID" value="PON64924.1"/>
    <property type="molecule type" value="Genomic_DNA"/>
</dbReference>
<gene>
    <name evidence="1" type="ORF">PanWU01x14_121010</name>
</gene>
<comment type="caution">
    <text evidence="1">The sequence shown here is derived from an EMBL/GenBank/DDBJ whole genome shotgun (WGS) entry which is preliminary data.</text>
</comment>
<protein>
    <submittedName>
        <fullName evidence="1">Uncharacterized protein</fullName>
    </submittedName>
</protein>